<evidence type="ECO:0000313" key="3">
    <source>
        <dbReference type="Proteomes" id="UP000001880"/>
    </source>
</evidence>
<dbReference type="InterPro" id="IPR029068">
    <property type="entry name" value="Glyas_Bleomycin-R_OHBP_Dase"/>
</dbReference>
<dbReference type="GO" id="GO:0051213">
    <property type="term" value="F:dioxygenase activity"/>
    <property type="evidence" value="ECO:0007669"/>
    <property type="project" value="UniProtKB-KW"/>
</dbReference>
<organism evidence="2 3">
    <name type="scientific">Haliangium ochraceum (strain DSM 14365 / JCM 11303 / SMP-2)</name>
    <dbReference type="NCBI Taxonomy" id="502025"/>
    <lineage>
        <taxon>Bacteria</taxon>
        <taxon>Pseudomonadati</taxon>
        <taxon>Myxococcota</taxon>
        <taxon>Polyangia</taxon>
        <taxon>Haliangiales</taxon>
        <taxon>Kofleriaceae</taxon>
        <taxon>Haliangium</taxon>
    </lineage>
</organism>
<dbReference type="KEGG" id="hoh:Hoch_0697"/>
<keyword evidence="2" id="KW-0223">Dioxygenase</keyword>
<evidence type="ECO:0000259" key="1">
    <source>
        <dbReference type="PROSITE" id="PS51819"/>
    </source>
</evidence>
<dbReference type="SUPFAM" id="SSF54593">
    <property type="entry name" value="Glyoxalase/Bleomycin resistance protein/Dihydroxybiphenyl dioxygenase"/>
    <property type="match status" value="1"/>
</dbReference>
<proteinExistence type="predicted"/>
<protein>
    <submittedName>
        <fullName evidence="2">Glyoxalase/bleomycin resistance protein/dioxygenase</fullName>
    </submittedName>
</protein>
<dbReference type="STRING" id="502025.Hoch_0697"/>
<dbReference type="CDD" id="cd06587">
    <property type="entry name" value="VOC"/>
    <property type="match status" value="1"/>
</dbReference>
<gene>
    <name evidence="2" type="ordered locus">Hoch_0697</name>
</gene>
<dbReference type="HOGENOM" id="CLU_046006_10_6_7"/>
<dbReference type="PROSITE" id="PS51819">
    <property type="entry name" value="VOC"/>
    <property type="match status" value="1"/>
</dbReference>
<keyword evidence="2" id="KW-0560">Oxidoreductase</keyword>
<dbReference type="RefSeq" id="WP_012825954.1">
    <property type="nucleotide sequence ID" value="NC_013440.1"/>
</dbReference>
<evidence type="ECO:0000313" key="2">
    <source>
        <dbReference type="EMBL" id="ACY13327.1"/>
    </source>
</evidence>
<dbReference type="Proteomes" id="UP000001880">
    <property type="component" value="Chromosome"/>
</dbReference>
<dbReference type="OrthoDB" id="9789841at2"/>
<dbReference type="Gene3D" id="3.10.180.10">
    <property type="entry name" value="2,3-Dihydroxybiphenyl 1,2-Dioxygenase, domain 1"/>
    <property type="match status" value="1"/>
</dbReference>
<dbReference type="eggNOG" id="COG0346">
    <property type="taxonomic scope" value="Bacteria"/>
</dbReference>
<name>D0LMV6_HALO1</name>
<dbReference type="InterPro" id="IPR004360">
    <property type="entry name" value="Glyas_Fos-R_dOase_dom"/>
</dbReference>
<accession>D0LMV6</accession>
<sequence length="125" mass="13858">MSKIRYDGGLTCALTVKDLDASLEWYQEVLGFRLLYRSGNWCELGTDVDGVTVGLSQSSQEIADGGAVLTFGVFDVESVRQSLEKSSVTVEGDIQVIQNLAKLLSFRDPSGNKLMFYEDVRPRKQ</sequence>
<feature type="domain" description="VOC" evidence="1">
    <location>
        <begin position="8"/>
        <end position="119"/>
    </location>
</feature>
<dbReference type="InterPro" id="IPR037523">
    <property type="entry name" value="VOC_core"/>
</dbReference>
<keyword evidence="3" id="KW-1185">Reference proteome</keyword>
<reference evidence="2 3" key="1">
    <citation type="journal article" date="2010" name="Stand. Genomic Sci.">
        <title>Complete genome sequence of Haliangium ochraceum type strain (SMP-2).</title>
        <authorList>
            <consortium name="US DOE Joint Genome Institute (JGI-PGF)"/>
            <person name="Ivanova N."/>
            <person name="Daum C."/>
            <person name="Lang E."/>
            <person name="Abt B."/>
            <person name="Kopitz M."/>
            <person name="Saunders E."/>
            <person name="Lapidus A."/>
            <person name="Lucas S."/>
            <person name="Glavina Del Rio T."/>
            <person name="Nolan M."/>
            <person name="Tice H."/>
            <person name="Copeland A."/>
            <person name="Cheng J.F."/>
            <person name="Chen F."/>
            <person name="Bruce D."/>
            <person name="Goodwin L."/>
            <person name="Pitluck S."/>
            <person name="Mavromatis K."/>
            <person name="Pati A."/>
            <person name="Mikhailova N."/>
            <person name="Chen A."/>
            <person name="Palaniappan K."/>
            <person name="Land M."/>
            <person name="Hauser L."/>
            <person name="Chang Y.J."/>
            <person name="Jeffries C.D."/>
            <person name="Detter J.C."/>
            <person name="Brettin T."/>
            <person name="Rohde M."/>
            <person name="Goker M."/>
            <person name="Bristow J."/>
            <person name="Markowitz V."/>
            <person name="Eisen J.A."/>
            <person name="Hugenholtz P."/>
            <person name="Kyrpides N.C."/>
            <person name="Klenk H.P."/>
        </authorList>
    </citation>
    <scope>NUCLEOTIDE SEQUENCE [LARGE SCALE GENOMIC DNA]</scope>
    <source>
        <strain evidence="3">DSM 14365 / CIP 107738 / JCM 11303 / AJ 13395 / SMP-2</strain>
    </source>
</reference>
<dbReference type="Pfam" id="PF00903">
    <property type="entry name" value="Glyoxalase"/>
    <property type="match status" value="1"/>
</dbReference>
<dbReference type="EMBL" id="CP001804">
    <property type="protein sequence ID" value="ACY13327.1"/>
    <property type="molecule type" value="Genomic_DNA"/>
</dbReference>
<dbReference type="AlphaFoldDB" id="D0LMV6"/>